<evidence type="ECO:0000256" key="1">
    <source>
        <dbReference type="ARBA" id="ARBA00022490"/>
    </source>
</evidence>
<protein>
    <recommendedName>
        <fullName evidence="3">Ribosome maturation factor RimP</fullName>
    </recommendedName>
</protein>
<dbReference type="CDD" id="cd01734">
    <property type="entry name" value="YlxS_C"/>
    <property type="match status" value="1"/>
</dbReference>
<comment type="function">
    <text evidence="3">Required for maturation of 30S ribosomal subunits.</text>
</comment>
<evidence type="ECO:0000259" key="4">
    <source>
        <dbReference type="Pfam" id="PF02576"/>
    </source>
</evidence>
<dbReference type="GO" id="GO:0000028">
    <property type="term" value="P:ribosomal small subunit assembly"/>
    <property type="evidence" value="ECO:0007669"/>
    <property type="project" value="TreeGrafter"/>
</dbReference>
<dbReference type="InterPro" id="IPR036847">
    <property type="entry name" value="RimP_C_sf"/>
</dbReference>
<comment type="subcellular location">
    <subcellularLocation>
        <location evidence="3">Cytoplasm</location>
    </subcellularLocation>
</comment>
<dbReference type="Pfam" id="PF17384">
    <property type="entry name" value="DUF150_C"/>
    <property type="match status" value="1"/>
</dbReference>
<dbReference type="PANTHER" id="PTHR33867">
    <property type="entry name" value="RIBOSOME MATURATION FACTOR RIMP"/>
    <property type="match status" value="1"/>
</dbReference>
<gene>
    <name evidence="3 6" type="primary">rimP</name>
    <name evidence="6" type="ORF">PRVXT_001444</name>
</gene>
<dbReference type="HAMAP" id="MF_01077">
    <property type="entry name" value="RimP"/>
    <property type="match status" value="1"/>
</dbReference>
<dbReference type="PANTHER" id="PTHR33867:SF1">
    <property type="entry name" value="RIBOSOME MATURATION FACTOR RIMP"/>
    <property type="match status" value="1"/>
</dbReference>
<dbReference type="FunFam" id="3.30.300.70:FF:000001">
    <property type="entry name" value="Ribosome maturation factor RimP"/>
    <property type="match status" value="1"/>
</dbReference>
<dbReference type="GO" id="GO:0005829">
    <property type="term" value="C:cytosol"/>
    <property type="evidence" value="ECO:0007669"/>
    <property type="project" value="TreeGrafter"/>
</dbReference>
<name>A0AAU7VQC8_9FIRM</name>
<evidence type="ECO:0000256" key="2">
    <source>
        <dbReference type="ARBA" id="ARBA00022517"/>
    </source>
</evidence>
<dbReference type="Gene3D" id="3.30.300.70">
    <property type="entry name" value="RimP-like superfamily, N-terminal"/>
    <property type="match status" value="1"/>
</dbReference>
<keyword evidence="1 3" id="KW-0963">Cytoplasm</keyword>
<evidence type="ECO:0000256" key="3">
    <source>
        <dbReference type="HAMAP-Rule" id="MF_01077"/>
    </source>
</evidence>
<dbReference type="InterPro" id="IPR035956">
    <property type="entry name" value="RimP_N_sf"/>
</dbReference>
<dbReference type="AlphaFoldDB" id="A0AAU7VQC8"/>
<dbReference type="EMBL" id="CP158367">
    <property type="protein sequence ID" value="XBX76261.1"/>
    <property type="molecule type" value="Genomic_DNA"/>
</dbReference>
<dbReference type="RefSeq" id="WP_350344995.1">
    <property type="nucleotide sequence ID" value="NZ_CP158367.1"/>
</dbReference>
<dbReference type="SUPFAM" id="SSF74942">
    <property type="entry name" value="YhbC-like, C-terminal domain"/>
    <property type="match status" value="1"/>
</dbReference>
<organism evidence="6">
    <name type="scientific">Proteinivorax tanatarense</name>
    <dbReference type="NCBI Taxonomy" id="1260629"/>
    <lineage>
        <taxon>Bacteria</taxon>
        <taxon>Bacillati</taxon>
        <taxon>Bacillota</taxon>
        <taxon>Clostridia</taxon>
        <taxon>Eubacteriales</taxon>
        <taxon>Proteinivoracaceae</taxon>
        <taxon>Proteinivorax</taxon>
    </lineage>
</organism>
<dbReference type="GO" id="GO:0006412">
    <property type="term" value="P:translation"/>
    <property type="evidence" value="ECO:0007669"/>
    <property type="project" value="TreeGrafter"/>
</dbReference>
<dbReference type="Gene3D" id="2.30.30.180">
    <property type="entry name" value="Ribosome maturation factor RimP, C-terminal domain"/>
    <property type="match status" value="1"/>
</dbReference>
<comment type="similarity">
    <text evidence="3">Belongs to the RimP family.</text>
</comment>
<feature type="domain" description="Ribosome maturation factor RimP C-terminal" evidence="5">
    <location>
        <begin position="88"/>
        <end position="155"/>
    </location>
</feature>
<evidence type="ECO:0000313" key="6">
    <source>
        <dbReference type="EMBL" id="XBX76261.1"/>
    </source>
</evidence>
<sequence length="155" mass="17964">MKKDVLVQITSYVRVIAEELGFNLVDVQLVKESGYSYLRVFIENLDGELTTEDCAKVNEKISEYLDDIDPIKEQYFLEVSSPGLERPLKKPEDFSRFKGHLVQVKTYKKINGKKLFVGILEGLVNNKIHILDEEKEEEYVLNYDEVANVKLTIKF</sequence>
<feature type="domain" description="Ribosome maturation factor RimP N-terminal" evidence="4">
    <location>
        <begin position="14"/>
        <end position="85"/>
    </location>
</feature>
<dbReference type="Pfam" id="PF02576">
    <property type="entry name" value="RimP_N"/>
    <property type="match status" value="1"/>
</dbReference>
<dbReference type="InterPro" id="IPR028989">
    <property type="entry name" value="RimP_N"/>
</dbReference>
<dbReference type="InterPro" id="IPR003728">
    <property type="entry name" value="Ribosome_maturation_RimP"/>
</dbReference>
<dbReference type="SUPFAM" id="SSF75420">
    <property type="entry name" value="YhbC-like, N-terminal domain"/>
    <property type="match status" value="1"/>
</dbReference>
<reference evidence="6" key="2">
    <citation type="submission" date="2024-06" db="EMBL/GenBank/DDBJ databases">
        <authorList>
            <person name="Petrova K.O."/>
            <person name="Toshchakov S.V."/>
            <person name="Boltjanskaja Y.V."/>
            <person name="Kevbrin V."/>
        </authorList>
    </citation>
    <scope>NUCLEOTIDE SEQUENCE</scope>
    <source>
        <strain evidence="6">Z-910T</strain>
    </source>
</reference>
<proteinExistence type="inferred from homology"/>
<reference evidence="6" key="1">
    <citation type="journal article" date="2013" name="Extremophiles">
        <title>Proteinivorax tanatarense gen. nov., sp. nov., an anaerobic, haloalkaliphilic, proteolytic bacterium isolated from a decaying algal bloom, and proposal of Proteinivoraceae fam. nov.</title>
        <authorList>
            <person name="Kevbrin V."/>
            <person name="Boltyanskaya Y."/>
            <person name="Zhilina T."/>
            <person name="Kolganova T."/>
            <person name="Lavrentjeva E."/>
            <person name="Kuznetsov B."/>
        </authorList>
    </citation>
    <scope>NUCLEOTIDE SEQUENCE</scope>
    <source>
        <strain evidence="6">Z-910T</strain>
    </source>
</reference>
<evidence type="ECO:0000259" key="5">
    <source>
        <dbReference type="Pfam" id="PF17384"/>
    </source>
</evidence>
<dbReference type="InterPro" id="IPR028998">
    <property type="entry name" value="RimP_C"/>
</dbReference>
<keyword evidence="2 3" id="KW-0690">Ribosome biogenesis</keyword>
<accession>A0AAU7VQC8</accession>